<organism evidence="1 2">
    <name type="scientific">Novosphingobium clariflavum</name>
    <dbReference type="NCBI Taxonomy" id="2029884"/>
    <lineage>
        <taxon>Bacteria</taxon>
        <taxon>Pseudomonadati</taxon>
        <taxon>Pseudomonadota</taxon>
        <taxon>Alphaproteobacteria</taxon>
        <taxon>Sphingomonadales</taxon>
        <taxon>Sphingomonadaceae</taxon>
        <taxon>Novosphingobium</taxon>
    </lineage>
</organism>
<comment type="caution">
    <text evidence="1">The sequence shown here is derived from an EMBL/GenBank/DDBJ whole genome shotgun (WGS) entry which is preliminary data.</text>
</comment>
<protein>
    <submittedName>
        <fullName evidence="1">Uncharacterized protein</fullName>
    </submittedName>
</protein>
<keyword evidence="2" id="KW-1185">Reference proteome</keyword>
<proteinExistence type="predicted"/>
<dbReference type="Proteomes" id="UP001589858">
    <property type="component" value="Unassembled WGS sequence"/>
</dbReference>
<name>A0ABV6SBY2_9SPHN</name>
<dbReference type="RefSeq" id="WP_267218572.1">
    <property type="nucleotide sequence ID" value="NZ_JAPCWC010000001.1"/>
</dbReference>
<sequence>MSGGQLPAHDCLHGLKEALVSGGFSGSVDCQSDKLSIRKIGSLRTQRHEYFIYDYKYRLADTCKDCAIHGGQRVLIFFRGHYIGQYKPDGVNLMIKDNRLFLSSLNEAAAHQGFTEIRISERGFPRKILIDGEFFEFFR</sequence>
<reference evidence="1 2" key="1">
    <citation type="submission" date="2024-09" db="EMBL/GenBank/DDBJ databases">
        <authorList>
            <person name="Sun Q."/>
            <person name="Mori K."/>
        </authorList>
    </citation>
    <scope>NUCLEOTIDE SEQUENCE [LARGE SCALE GENOMIC DNA]</scope>
    <source>
        <strain evidence="1 2">CICC 11035S</strain>
    </source>
</reference>
<accession>A0ABV6SBY2</accession>
<evidence type="ECO:0000313" key="2">
    <source>
        <dbReference type="Proteomes" id="UP001589858"/>
    </source>
</evidence>
<gene>
    <name evidence="1" type="ORF">ACFFF8_19480</name>
</gene>
<evidence type="ECO:0000313" key="1">
    <source>
        <dbReference type="EMBL" id="MFC0686770.1"/>
    </source>
</evidence>
<dbReference type="EMBL" id="JBHLTM010000075">
    <property type="protein sequence ID" value="MFC0686770.1"/>
    <property type="molecule type" value="Genomic_DNA"/>
</dbReference>